<name>A0A6C0LEA1_9ZZZZ</name>
<protein>
    <submittedName>
        <fullName evidence="1">Uncharacterized protein</fullName>
    </submittedName>
</protein>
<organism evidence="1">
    <name type="scientific">viral metagenome</name>
    <dbReference type="NCBI Taxonomy" id="1070528"/>
    <lineage>
        <taxon>unclassified sequences</taxon>
        <taxon>metagenomes</taxon>
        <taxon>organismal metagenomes</taxon>
    </lineage>
</organism>
<dbReference type="EMBL" id="MN740474">
    <property type="protein sequence ID" value="QHU28700.1"/>
    <property type="molecule type" value="Genomic_DNA"/>
</dbReference>
<accession>A0A6C0LEA1</accession>
<dbReference type="AlphaFoldDB" id="A0A6C0LEA1"/>
<proteinExistence type="predicted"/>
<sequence length="109" mass="12820">MCKCNKPDSIISKRTSRYFKRTIKKNNKEIFNDKIYIKLLNESLKYMTDYAISSYNYNNYLVYMITNLVHNHSNEVSSIPDTEKSNSTEQTTKVPVKKNLCKEDICAYV</sequence>
<evidence type="ECO:0000313" key="1">
    <source>
        <dbReference type="EMBL" id="QHU28700.1"/>
    </source>
</evidence>
<reference evidence="1" key="1">
    <citation type="journal article" date="2020" name="Nature">
        <title>Giant virus diversity and host interactions through global metagenomics.</title>
        <authorList>
            <person name="Schulz F."/>
            <person name="Roux S."/>
            <person name="Paez-Espino D."/>
            <person name="Jungbluth S."/>
            <person name="Walsh D.A."/>
            <person name="Denef V.J."/>
            <person name="McMahon K.D."/>
            <person name="Konstantinidis K.T."/>
            <person name="Eloe-Fadrosh E.A."/>
            <person name="Kyrpides N.C."/>
            <person name="Woyke T."/>
        </authorList>
    </citation>
    <scope>NUCLEOTIDE SEQUENCE</scope>
    <source>
        <strain evidence="1">GVMAG-M-3300027791-30</strain>
    </source>
</reference>